<name>A0A8B8UY02_SACPA</name>
<gene>
    <name evidence="2" type="primary">ABZ2</name>
    <name evidence="2" type="ORF">SPAR_M04040</name>
</gene>
<reference evidence="2" key="4">
    <citation type="submission" date="2025-08" db="UniProtKB">
        <authorList>
            <consortium name="RefSeq"/>
        </authorList>
    </citation>
    <scope>IDENTIFICATION</scope>
    <source>
        <strain evidence="2">CBS432</strain>
    </source>
</reference>
<proteinExistence type="inferred from homology"/>
<dbReference type="GO" id="GO:0016829">
    <property type="term" value="F:lyase activity"/>
    <property type="evidence" value="ECO:0007669"/>
    <property type="project" value="UniProtKB-KW"/>
</dbReference>
<dbReference type="Gene3D" id="3.20.10.10">
    <property type="entry name" value="D-amino Acid Aminotransferase, subunit A, domain 2"/>
    <property type="match status" value="1"/>
</dbReference>
<accession>A0A8B8UY02</accession>
<dbReference type="InterPro" id="IPR036038">
    <property type="entry name" value="Aminotransferase-like"/>
</dbReference>
<dbReference type="OrthoDB" id="5288718at2759"/>
<dbReference type="InterPro" id="IPR043132">
    <property type="entry name" value="BCAT-like_C"/>
</dbReference>
<evidence type="ECO:0000313" key="2">
    <source>
        <dbReference type="RefSeq" id="XP_033768591.1"/>
    </source>
</evidence>
<dbReference type="PANTHER" id="PTHR42743:SF11">
    <property type="entry name" value="AMINODEOXYCHORISMATE LYASE"/>
    <property type="match status" value="1"/>
</dbReference>
<dbReference type="PANTHER" id="PTHR42743">
    <property type="entry name" value="AMINO-ACID AMINOTRANSFERASE"/>
    <property type="match status" value="1"/>
</dbReference>
<evidence type="ECO:0000256" key="1">
    <source>
        <dbReference type="ARBA" id="ARBA00009320"/>
    </source>
</evidence>
<dbReference type="InterPro" id="IPR050571">
    <property type="entry name" value="Class-IV_PLP-Dep_Aminotrnsfr"/>
</dbReference>
<dbReference type="VEuPathDB" id="FungiDB:SPAR_M04040"/>
<organism evidence="2">
    <name type="scientific">Saccharomyces paradoxus</name>
    <name type="common">Yeast</name>
    <name type="synonym">Saccharomyces douglasii</name>
    <dbReference type="NCBI Taxonomy" id="27291"/>
    <lineage>
        <taxon>Eukaryota</taxon>
        <taxon>Fungi</taxon>
        <taxon>Dikarya</taxon>
        <taxon>Ascomycota</taxon>
        <taxon>Saccharomycotina</taxon>
        <taxon>Saccharomycetes</taxon>
        <taxon>Saccharomycetales</taxon>
        <taxon>Saccharomycetaceae</taxon>
        <taxon>Saccharomyces</taxon>
    </lineage>
</organism>
<reference evidence="2" key="2">
    <citation type="submission" date="2020-01" db="EMBL/GenBank/DDBJ databases">
        <title>Population-level Yeast Reference Genomes.</title>
        <authorList>
            <person name="Yue J.-X."/>
        </authorList>
    </citation>
    <scope>NUCLEOTIDE SEQUENCE</scope>
    <source>
        <strain evidence="2">CBS432</strain>
    </source>
</reference>
<dbReference type="KEGG" id="spao:SPAR_M04040"/>
<reference evidence="2" key="1">
    <citation type="journal article" date="2017" name="Nat. Genet.">
        <title>Contrasting evolutionary genome dynamics between domesticated and wild yeasts.</title>
        <authorList>
            <person name="Yue J.X."/>
            <person name="Li J."/>
            <person name="Aigrain L."/>
            <person name="Hallin J."/>
            <person name="Persson K."/>
            <person name="Oliver K."/>
            <person name="Bergstrom A."/>
            <person name="Coupland P."/>
            <person name="Warringer J."/>
            <person name="Lagomarsino M.C."/>
            <person name="Fischer G."/>
            <person name="Durbin R."/>
            <person name="Liti G."/>
        </authorList>
    </citation>
    <scope>NUCLEOTIDE SEQUENCE</scope>
    <source>
        <strain evidence="2">CBS432</strain>
    </source>
</reference>
<protein>
    <submittedName>
        <fullName evidence="2">Aminodeoxychorismate lyase ABZ2</fullName>
    </submittedName>
</protein>
<comment type="similarity">
    <text evidence="1">Belongs to the class-IV pyridoxal-phosphate-dependent aminotransferase family.</text>
</comment>
<dbReference type="AlphaFoldDB" id="A0A8B8UY02"/>
<dbReference type="Pfam" id="PF01063">
    <property type="entry name" value="Aminotran_4"/>
    <property type="match status" value="1"/>
</dbReference>
<dbReference type="SUPFAM" id="SSF56752">
    <property type="entry name" value="D-aminoacid aminotransferase-like PLP-dependent enzymes"/>
    <property type="match status" value="1"/>
</dbReference>
<dbReference type="GO" id="GO:0046394">
    <property type="term" value="P:carboxylic acid biosynthetic process"/>
    <property type="evidence" value="ECO:0007669"/>
    <property type="project" value="UniProtKB-ARBA"/>
</dbReference>
<dbReference type="GeneID" id="54632981"/>
<sequence length="384" mass="43834">MDGKRKDVYRLVSPMNNPKTDMESYEEVNLVANSNFEVLATFRYDPGFTRCSPSKKEIFESPDPRLGLRDEEIRREIIKEDYLSYLRVREVNSGSGLLENIQHPDVWKQDCKTIVCHSIEDMLQVIYERFFLLEEQYQRLRIALSYFKIDFNTSLNDLLKLLVENLINCKEGSAEYDVIQKMINEKQCYKIRVLVSKKGSIRIEAIQLPMAPILTLTTNCDSASTYFIKTMLNGFLNHSTINWDVVISSEPLNGSAFTSFKTTSRDHYARARARMQTAINNLRGSEPATAVSQCEILFPNKSGQLMEGSITNVAVIRRDHNGTKKYVTPRLATGCLCGTMRHYLLRLGLIEEADIKIESLTIGDEVLLFNGVMGCIKGTVKTKY</sequence>
<dbReference type="RefSeq" id="XP_033768591.1">
    <property type="nucleotide sequence ID" value="XM_033912700.1"/>
</dbReference>
<keyword evidence="2" id="KW-0456">Lyase</keyword>
<dbReference type="InterPro" id="IPR001544">
    <property type="entry name" value="Aminotrans_IV"/>
</dbReference>
<reference evidence="2" key="3">
    <citation type="submission" date="2025-07" db="EMBL/GenBank/DDBJ databases">
        <authorList>
            <consortium name="NCBI Genome Project"/>
        </authorList>
    </citation>
    <scope>NUCLEOTIDE SEQUENCE</scope>
    <source>
        <strain evidence="2">CBS432</strain>
    </source>
</reference>